<protein>
    <recommendedName>
        <fullName evidence="5">Pentapeptide MXKDX repeat protein</fullName>
    </recommendedName>
</protein>
<comment type="caution">
    <text evidence="3">The sequence shown here is derived from an EMBL/GenBank/DDBJ whole genome shotgun (WGS) entry which is preliminary data.</text>
</comment>
<evidence type="ECO:0000313" key="3">
    <source>
        <dbReference type="EMBL" id="TWF52318.1"/>
    </source>
</evidence>
<dbReference type="RefSeq" id="WP_145640010.1">
    <property type="nucleotide sequence ID" value="NZ_VIWP01000005.1"/>
</dbReference>
<dbReference type="AlphaFoldDB" id="A0A561QPK0"/>
<proteinExistence type="predicted"/>
<name>A0A561QPK0_9HYPH</name>
<feature type="chain" id="PRO_5022163162" description="Pentapeptide MXKDX repeat protein" evidence="2">
    <location>
        <begin position="24"/>
        <end position="86"/>
    </location>
</feature>
<feature type="region of interest" description="Disordered" evidence="1">
    <location>
        <begin position="35"/>
        <end position="86"/>
    </location>
</feature>
<evidence type="ECO:0008006" key="5">
    <source>
        <dbReference type="Google" id="ProtNLM"/>
    </source>
</evidence>
<keyword evidence="4" id="KW-1185">Reference proteome</keyword>
<keyword evidence="2" id="KW-0732">Signal</keyword>
<evidence type="ECO:0000256" key="2">
    <source>
        <dbReference type="SAM" id="SignalP"/>
    </source>
</evidence>
<reference evidence="3 4" key="1">
    <citation type="submission" date="2019-06" db="EMBL/GenBank/DDBJ databases">
        <title>Sorghum-associated microbial communities from plants grown in Nebraska, USA.</title>
        <authorList>
            <person name="Schachtman D."/>
        </authorList>
    </citation>
    <scope>NUCLEOTIDE SEQUENCE [LARGE SCALE GENOMIC DNA]</scope>
    <source>
        <strain evidence="3 4">1225</strain>
    </source>
</reference>
<gene>
    <name evidence="3" type="ORF">FHW37_105421</name>
</gene>
<sequence length="86" mass="8744">MKTKLLAAFTAAIALTASIPVIQAVAPIAGTSAAFARNGADDGPNHDVNDDKGGRRGGRHANDDKGGRHGAHHAGDDKGGRRAGHR</sequence>
<accession>A0A561QPK0</accession>
<organism evidence="3 4">
    <name type="scientific">Neorhizobium alkalisoli</name>
    <dbReference type="NCBI Taxonomy" id="528178"/>
    <lineage>
        <taxon>Bacteria</taxon>
        <taxon>Pseudomonadati</taxon>
        <taxon>Pseudomonadota</taxon>
        <taxon>Alphaproteobacteria</taxon>
        <taxon>Hyphomicrobiales</taxon>
        <taxon>Rhizobiaceae</taxon>
        <taxon>Rhizobium/Agrobacterium group</taxon>
        <taxon>Neorhizobium</taxon>
    </lineage>
</organism>
<dbReference type="Proteomes" id="UP000320653">
    <property type="component" value="Unassembled WGS sequence"/>
</dbReference>
<evidence type="ECO:0000256" key="1">
    <source>
        <dbReference type="SAM" id="MobiDB-lite"/>
    </source>
</evidence>
<evidence type="ECO:0000313" key="4">
    <source>
        <dbReference type="Proteomes" id="UP000320653"/>
    </source>
</evidence>
<dbReference type="EMBL" id="VIWP01000005">
    <property type="protein sequence ID" value="TWF52318.1"/>
    <property type="molecule type" value="Genomic_DNA"/>
</dbReference>
<feature type="compositionally biased region" description="Basic and acidic residues" evidence="1">
    <location>
        <begin position="39"/>
        <end position="80"/>
    </location>
</feature>
<feature type="signal peptide" evidence="2">
    <location>
        <begin position="1"/>
        <end position="23"/>
    </location>
</feature>